<proteinExistence type="inferred from homology"/>
<evidence type="ECO:0000313" key="5">
    <source>
        <dbReference type="EMBL" id="MBE1531497.1"/>
    </source>
</evidence>
<keyword evidence="3" id="KW-0326">Glycosidase</keyword>
<evidence type="ECO:0000256" key="1">
    <source>
        <dbReference type="ARBA" id="ARBA00010833"/>
    </source>
</evidence>
<evidence type="ECO:0000256" key="3">
    <source>
        <dbReference type="ARBA" id="ARBA00023295"/>
    </source>
</evidence>
<feature type="domain" description="Mannosylglycerate hydrolase MGH1-like glycoside hydrolase" evidence="4">
    <location>
        <begin position="30"/>
        <end position="418"/>
    </location>
</feature>
<dbReference type="InterPro" id="IPR004888">
    <property type="entry name" value="Glycoside_hydrolase_63"/>
</dbReference>
<name>A0ABR9JLR4_9ACTN</name>
<evidence type="ECO:0000313" key="6">
    <source>
        <dbReference type="Proteomes" id="UP000627838"/>
    </source>
</evidence>
<evidence type="ECO:0000256" key="2">
    <source>
        <dbReference type="ARBA" id="ARBA00022801"/>
    </source>
</evidence>
<dbReference type="InterPro" id="IPR008928">
    <property type="entry name" value="6-hairpin_glycosidase_sf"/>
</dbReference>
<reference evidence="5 6" key="1">
    <citation type="submission" date="2020-10" db="EMBL/GenBank/DDBJ databases">
        <title>Sequencing the genomes of 1000 actinobacteria strains.</title>
        <authorList>
            <person name="Klenk H.-P."/>
        </authorList>
    </citation>
    <scope>NUCLEOTIDE SEQUENCE [LARGE SCALE GENOMIC DNA]</scope>
    <source>
        <strain evidence="5 6">DSM 46744</strain>
    </source>
</reference>
<dbReference type="PANTHER" id="PTHR10412:SF11">
    <property type="entry name" value="MANNOSYL-OLIGOSACCHARIDE GLUCOSIDASE"/>
    <property type="match status" value="1"/>
</dbReference>
<dbReference type="Pfam" id="PF22422">
    <property type="entry name" value="MGH1-like_GH"/>
    <property type="match status" value="1"/>
</dbReference>
<comment type="caution">
    <text evidence="5">The sequence shown here is derived from an EMBL/GenBank/DDBJ whole genome shotgun (WGS) entry which is preliminary data.</text>
</comment>
<comment type="similarity">
    <text evidence="1">Belongs to the glycosyl hydrolase 63 family.</text>
</comment>
<organism evidence="5 6">
    <name type="scientific">Actinomadura algeriensis</name>
    <dbReference type="NCBI Taxonomy" id="1679523"/>
    <lineage>
        <taxon>Bacteria</taxon>
        <taxon>Bacillati</taxon>
        <taxon>Actinomycetota</taxon>
        <taxon>Actinomycetes</taxon>
        <taxon>Streptosporangiales</taxon>
        <taxon>Thermomonosporaceae</taxon>
        <taxon>Actinomadura</taxon>
    </lineage>
</organism>
<keyword evidence="2" id="KW-0378">Hydrolase</keyword>
<dbReference type="RefSeq" id="WP_192758356.1">
    <property type="nucleotide sequence ID" value="NZ_JADBDZ010000001.1"/>
</dbReference>
<sequence length="440" mass="48284">MDHGRLGEAAVGTLNANWTGAATLPSRTQYPHQWSWDSAFIAIGLARVDQDRARRELRGLLRAQWDTGRLPHIVYGDAGGEAYFPGPGFWDSRGVPDAPAVRTSGIVQPPVHARAALTICARAQDRDAARRFLAEVYPKLAAQHRYLGERRDLDGGGLAAIVHPWESGTDNSPAWDPFLPDVDGTGPEFVRRDMDHVAADERPGDADYAAYIALAESYRDLGYDDLKLLDKHPFTVEDPLFNAILLDGELCLAEIARRVGGDPEPHYLAARAVHRGLMGRLWDDERGTFVARDVRTGARGTAATIAGFAPLLDPWLPAAVRDRLLDLLLSPAFMGGCPHPVPTYDLREPGFERHRYWRGPTWVNTNWLLWVGVLRAGRPDIARTICGSTLGLLERAGFREYFDPVDGSGRGAHDFSWSAALALDMLAAVDDHAAVPLPTG</sequence>
<dbReference type="InterPro" id="IPR054491">
    <property type="entry name" value="MGH1-like_GH"/>
</dbReference>
<dbReference type="Proteomes" id="UP000627838">
    <property type="component" value="Unassembled WGS sequence"/>
</dbReference>
<protein>
    <recommendedName>
        <fullName evidence="4">Mannosylglycerate hydrolase MGH1-like glycoside hydrolase domain-containing protein</fullName>
    </recommendedName>
</protein>
<gene>
    <name evidence="5" type="ORF">H4W34_001330</name>
</gene>
<keyword evidence="6" id="KW-1185">Reference proteome</keyword>
<evidence type="ECO:0000259" key="4">
    <source>
        <dbReference type="Pfam" id="PF22422"/>
    </source>
</evidence>
<dbReference type="InterPro" id="IPR012341">
    <property type="entry name" value="6hp_glycosidase-like_sf"/>
</dbReference>
<dbReference type="Gene3D" id="1.50.10.10">
    <property type="match status" value="1"/>
</dbReference>
<accession>A0ABR9JLR4</accession>
<dbReference type="PANTHER" id="PTHR10412">
    <property type="entry name" value="MANNOSYL-OLIGOSACCHARIDE GLUCOSIDASE"/>
    <property type="match status" value="1"/>
</dbReference>
<dbReference type="SUPFAM" id="SSF48208">
    <property type="entry name" value="Six-hairpin glycosidases"/>
    <property type="match status" value="1"/>
</dbReference>
<dbReference type="EMBL" id="JADBDZ010000001">
    <property type="protein sequence ID" value="MBE1531497.1"/>
    <property type="molecule type" value="Genomic_DNA"/>
</dbReference>